<dbReference type="SUPFAM" id="SSF54427">
    <property type="entry name" value="NTF2-like"/>
    <property type="match status" value="1"/>
</dbReference>
<name>A0A1X9N862_9GAMM</name>
<sequence>MEQQLQRLLDRQACEDVLIRYGRTLDWLDQEGQASCYWQDAQIDYGFFKGSAVDWIPVVMGLEEASPRRWHMTSGIIVEVNGNKATSECYGLSMGSSKNEEGGLIATLFGGRYLDELEKRDGQWRLSKRTYIADWSQSFPDGLDAMVDSGFILNILQITQAGHKAYQPL</sequence>
<evidence type="ECO:0000259" key="1">
    <source>
        <dbReference type="Pfam" id="PF13577"/>
    </source>
</evidence>
<gene>
    <name evidence="2" type="ORF">BST96_09075</name>
</gene>
<dbReference type="AlphaFoldDB" id="A0A1X9N862"/>
<dbReference type="CDD" id="cd00531">
    <property type="entry name" value="NTF2_like"/>
    <property type="match status" value="1"/>
</dbReference>
<evidence type="ECO:0000313" key="2">
    <source>
        <dbReference type="EMBL" id="ARN74258.1"/>
    </source>
</evidence>
<dbReference type="Gene3D" id="3.10.450.50">
    <property type="match status" value="1"/>
</dbReference>
<reference evidence="2 3" key="1">
    <citation type="submission" date="2016-11" db="EMBL/GenBank/DDBJ databases">
        <title>Trade-off between light-utilization and light-protection in marine flavobacteria.</title>
        <authorList>
            <person name="Kumagai Y."/>
        </authorList>
    </citation>
    <scope>NUCLEOTIDE SEQUENCE [LARGE SCALE GENOMIC DNA]</scope>
    <source>
        <strain evidence="2 3">NBRC 107125</strain>
    </source>
</reference>
<keyword evidence="3" id="KW-1185">Reference proteome</keyword>
<dbReference type="Pfam" id="PF13577">
    <property type="entry name" value="SnoaL_4"/>
    <property type="match status" value="1"/>
</dbReference>
<dbReference type="Proteomes" id="UP000193450">
    <property type="component" value="Chromosome"/>
</dbReference>
<dbReference type="InterPro" id="IPR037401">
    <property type="entry name" value="SnoaL-like"/>
</dbReference>
<accession>A0A1X9N862</accession>
<protein>
    <recommendedName>
        <fullName evidence="1">SnoaL-like domain-containing protein</fullName>
    </recommendedName>
</protein>
<evidence type="ECO:0000313" key="3">
    <source>
        <dbReference type="Proteomes" id="UP000193450"/>
    </source>
</evidence>
<dbReference type="STRING" id="716816.BST96_09075"/>
<dbReference type="EMBL" id="CP019343">
    <property type="protein sequence ID" value="ARN74258.1"/>
    <property type="molecule type" value="Genomic_DNA"/>
</dbReference>
<dbReference type="OrthoDB" id="7605094at2"/>
<dbReference type="RefSeq" id="WP_085758396.1">
    <property type="nucleotide sequence ID" value="NZ_CP019343.1"/>
</dbReference>
<dbReference type="InterPro" id="IPR032710">
    <property type="entry name" value="NTF2-like_dom_sf"/>
</dbReference>
<proteinExistence type="predicted"/>
<dbReference type="KEGG" id="osg:BST96_09075"/>
<organism evidence="2 3">
    <name type="scientific">Oceanicoccus sagamiensis</name>
    <dbReference type="NCBI Taxonomy" id="716816"/>
    <lineage>
        <taxon>Bacteria</taxon>
        <taxon>Pseudomonadati</taxon>
        <taxon>Pseudomonadota</taxon>
        <taxon>Gammaproteobacteria</taxon>
        <taxon>Cellvibrionales</taxon>
        <taxon>Spongiibacteraceae</taxon>
        <taxon>Oceanicoccus</taxon>
    </lineage>
</organism>
<feature type="domain" description="SnoaL-like" evidence="1">
    <location>
        <begin position="6"/>
        <end position="130"/>
    </location>
</feature>